<dbReference type="SUPFAM" id="SSF51230">
    <property type="entry name" value="Single hybrid motif"/>
    <property type="match status" value="1"/>
</dbReference>
<keyword evidence="2" id="KW-0450">Lipoyl</keyword>
<organism evidence="4 5">
    <name type="scientific">Candidatus Desulfobacillus denitrificans</name>
    <dbReference type="NCBI Taxonomy" id="2608985"/>
    <lineage>
        <taxon>Bacteria</taxon>
        <taxon>Pseudomonadati</taxon>
        <taxon>Pseudomonadota</taxon>
        <taxon>Betaproteobacteria</taxon>
        <taxon>Candidatus Desulfobacillus</taxon>
    </lineage>
</organism>
<dbReference type="CDD" id="cd06849">
    <property type="entry name" value="lipoyl_domain"/>
    <property type="match status" value="1"/>
</dbReference>
<dbReference type="Pfam" id="PF00364">
    <property type="entry name" value="Biotin_lipoyl"/>
    <property type="match status" value="1"/>
</dbReference>
<gene>
    <name evidence="4" type="ORF">DSYM_09520</name>
</gene>
<evidence type="ECO:0000313" key="5">
    <source>
        <dbReference type="Proteomes" id="UP000662914"/>
    </source>
</evidence>
<dbReference type="InterPro" id="IPR011053">
    <property type="entry name" value="Single_hybrid_motif"/>
</dbReference>
<feature type="domain" description="Lipoyl-binding" evidence="3">
    <location>
        <begin position="4"/>
        <end position="87"/>
    </location>
</feature>
<proteinExistence type="predicted"/>
<dbReference type="GO" id="GO:0016746">
    <property type="term" value="F:acyltransferase activity"/>
    <property type="evidence" value="ECO:0007669"/>
    <property type="project" value="UniProtKB-KW"/>
</dbReference>
<dbReference type="KEGG" id="ddz:DSYM_09520"/>
<evidence type="ECO:0000313" key="4">
    <source>
        <dbReference type="EMBL" id="BBO20253.1"/>
    </source>
</evidence>
<reference evidence="4" key="1">
    <citation type="journal article" name="DNA Res.">
        <title>The physiological potential of anammox bacteria as revealed by their core genome structure.</title>
        <authorList>
            <person name="Okubo T."/>
            <person name="Toyoda A."/>
            <person name="Fukuhara K."/>
            <person name="Uchiyama I."/>
            <person name="Harigaya Y."/>
            <person name="Kuroiwa M."/>
            <person name="Suzuki T."/>
            <person name="Murakami Y."/>
            <person name="Suwa Y."/>
            <person name="Takami H."/>
        </authorList>
    </citation>
    <scope>NUCLEOTIDE SEQUENCE</scope>
    <source>
        <strain evidence="4">317325-3</strain>
    </source>
</reference>
<dbReference type="InterPro" id="IPR000089">
    <property type="entry name" value="Biotin_lipoyl"/>
</dbReference>
<dbReference type="PROSITE" id="PS50968">
    <property type="entry name" value="BIOTINYL_LIPOYL"/>
    <property type="match status" value="1"/>
</dbReference>
<keyword evidence="4" id="KW-0808">Transferase</keyword>
<protein>
    <submittedName>
        <fullName evidence="4">Dihydrolipoamide acyltransferase</fullName>
    </submittedName>
</protein>
<comment type="cofactor">
    <cofactor evidence="1">
        <name>(R)-lipoate</name>
        <dbReference type="ChEBI" id="CHEBI:83088"/>
    </cofactor>
</comment>
<accession>A0A809QXW0</accession>
<dbReference type="AlphaFoldDB" id="A0A809QXW0"/>
<dbReference type="PROSITE" id="PS00189">
    <property type="entry name" value="LIPOYL"/>
    <property type="match status" value="1"/>
</dbReference>
<dbReference type="EMBL" id="AP021857">
    <property type="protein sequence ID" value="BBO20253.1"/>
    <property type="molecule type" value="Genomic_DNA"/>
</dbReference>
<sequence length="89" mass="9417">MSRIVEVRMPKYPECWETCGNCGSGDVVIDTLLVGPGDSLACDDTILVLETGKVALDIPSPQAGRVVGVFVEVGDRVPEGALLLTIETE</sequence>
<evidence type="ECO:0000256" key="2">
    <source>
        <dbReference type="ARBA" id="ARBA00022823"/>
    </source>
</evidence>
<dbReference type="Gene3D" id="2.40.50.100">
    <property type="match status" value="1"/>
</dbReference>
<name>A0A809QXW0_9PROT</name>
<dbReference type="InterPro" id="IPR003016">
    <property type="entry name" value="2-oxoA_DH_lipoyl-BS"/>
</dbReference>
<evidence type="ECO:0000259" key="3">
    <source>
        <dbReference type="PROSITE" id="PS50968"/>
    </source>
</evidence>
<evidence type="ECO:0000256" key="1">
    <source>
        <dbReference type="ARBA" id="ARBA00001938"/>
    </source>
</evidence>
<dbReference type="Proteomes" id="UP000662914">
    <property type="component" value="Chromosome"/>
</dbReference>
<keyword evidence="4" id="KW-0012">Acyltransferase</keyword>